<keyword evidence="2" id="KW-1185">Reference proteome</keyword>
<evidence type="ECO:0000313" key="2">
    <source>
        <dbReference type="Proteomes" id="UP000317909"/>
    </source>
</evidence>
<protein>
    <submittedName>
        <fullName evidence="1">Uncharacterized protein</fullName>
    </submittedName>
</protein>
<gene>
    <name evidence="1" type="ORF">I41_06370</name>
</gene>
<dbReference type="KEGG" id="llh:I41_06370"/>
<dbReference type="Proteomes" id="UP000317909">
    <property type="component" value="Chromosome"/>
</dbReference>
<organism evidence="1 2">
    <name type="scientific">Lacipirellula limnantheis</name>
    <dbReference type="NCBI Taxonomy" id="2528024"/>
    <lineage>
        <taxon>Bacteria</taxon>
        <taxon>Pseudomonadati</taxon>
        <taxon>Planctomycetota</taxon>
        <taxon>Planctomycetia</taxon>
        <taxon>Pirellulales</taxon>
        <taxon>Lacipirellulaceae</taxon>
        <taxon>Lacipirellula</taxon>
    </lineage>
</organism>
<evidence type="ECO:0000313" key="1">
    <source>
        <dbReference type="EMBL" id="QDT71480.1"/>
    </source>
</evidence>
<dbReference type="EMBL" id="CP036339">
    <property type="protein sequence ID" value="QDT71480.1"/>
    <property type="molecule type" value="Genomic_DNA"/>
</dbReference>
<dbReference type="RefSeq" id="WP_145430783.1">
    <property type="nucleotide sequence ID" value="NZ_CP036339.1"/>
</dbReference>
<dbReference type="OrthoDB" id="269722at2"/>
<sequence>MEINRQFQDLHIPGGGSVDWGLKQQVDRDICLLYHQLADYSYIMGDLYWGSVFALPYWEYLDWRELDDGDRTFIRDGCLVMLLAAAWEQIDGAGSFINQHIPACRAAIARVEADAPETEKLLRAVQLAFDAAAAGSESGRELDELSAWVHVHYVRGYFERTAAEFRSNPYFGGPAVG</sequence>
<dbReference type="AlphaFoldDB" id="A0A517TSX6"/>
<reference evidence="1 2" key="1">
    <citation type="submission" date="2019-02" db="EMBL/GenBank/DDBJ databases">
        <title>Deep-cultivation of Planctomycetes and their phenomic and genomic characterization uncovers novel biology.</title>
        <authorList>
            <person name="Wiegand S."/>
            <person name="Jogler M."/>
            <person name="Boedeker C."/>
            <person name="Pinto D."/>
            <person name="Vollmers J."/>
            <person name="Rivas-Marin E."/>
            <person name="Kohn T."/>
            <person name="Peeters S.H."/>
            <person name="Heuer A."/>
            <person name="Rast P."/>
            <person name="Oberbeckmann S."/>
            <person name="Bunk B."/>
            <person name="Jeske O."/>
            <person name="Meyerdierks A."/>
            <person name="Storesund J.E."/>
            <person name="Kallscheuer N."/>
            <person name="Luecker S."/>
            <person name="Lage O.M."/>
            <person name="Pohl T."/>
            <person name="Merkel B.J."/>
            <person name="Hornburger P."/>
            <person name="Mueller R.-W."/>
            <person name="Bruemmer F."/>
            <person name="Labrenz M."/>
            <person name="Spormann A.M."/>
            <person name="Op den Camp H."/>
            <person name="Overmann J."/>
            <person name="Amann R."/>
            <person name="Jetten M.S.M."/>
            <person name="Mascher T."/>
            <person name="Medema M.H."/>
            <person name="Devos D.P."/>
            <person name="Kaster A.-K."/>
            <person name="Ovreas L."/>
            <person name="Rohde M."/>
            <person name="Galperin M.Y."/>
            <person name="Jogler C."/>
        </authorList>
    </citation>
    <scope>NUCLEOTIDE SEQUENCE [LARGE SCALE GENOMIC DNA]</scope>
    <source>
        <strain evidence="1 2">I41</strain>
    </source>
</reference>
<name>A0A517TSX6_9BACT</name>
<accession>A0A517TSX6</accession>
<proteinExistence type="predicted"/>